<evidence type="ECO:0000313" key="12">
    <source>
        <dbReference type="EMBL" id="CAB0033580.1"/>
    </source>
</evidence>
<evidence type="ECO:0000256" key="3">
    <source>
        <dbReference type="ARBA" id="ARBA00022490"/>
    </source>
</evidence>
<evidence type="ECO:0000256" key="6">
    <source>
        <dbReference type="ARBA" id="ARBA00022846"/>
    </source>
</evidence>
<dbReference type="Proteomes" id="UP000479190">
    <property type="component" value="Unassembled WGS sequence"/>
</dbReference>
<feature type="compositionally biased region" description="Polar residues" evidence="11">
    <location>
        <begin position="275"/>
        <end position="284"/>
    </location>
</feature>
<dbReference type="GO" id="GO:0003341">
    <property type="term" value="P:cilium movement"/>
    <property type="evidence" value="ECO:0007669"/>
    <property type="project" value="TreeGrafter"/>
</dbReference>
<dbReference type="GO" id="GO:0045503">
    <property type="term" value="F:dynein light chain binding"/>
    <property type="evidence" value="ECO:0007669"/>
    <property type="project" value="TreeGrafter"/>
</dbReference>
<sequence>MLKSKFSPAIKTVEFCTTVIRKRLILFLTKSSGCSVSKVNIIYRLEQRSDEGNYCSTRAGHVQGIRRTNYSRGTEVPINRHTGIRVLRLHPKSPNEFYVGTEEGAIVRCSIDQPDFYLDHFLAHDGACYTMQYSPFCEKIFLTCGADWFCRIWAEGVTEPLMEFSTRMTSVSAATWCPKISTIFATASLNEVGALVNFFVTINKNKNTSSKSVRRVTGLHLGHKTEIASSGFGDGSGTGESADHPARIYKDWQTDRYRRRSRHRIRTQTRGYTAAGTQSDGNSG</sequence>
<evidence type="ECO:0000256" key="8">
    <source>
        <dbReference type="ARBA" id="ARBA00023212"/>
    </source>
</evidence>
<protein>
    <recommendedName>
        <fullName evidence="14">WD repeat-containing protein 78</fullName>
    </recommendedName>
</protein>
<organism evidence="12 13">
    <name type="scientific">Trichogramma brassicae</name>
    <dbReference type="NCBI Taxonomy" id="86971"/>
    <lineage>
        <taxon>Eukaryota</taxon>
        <taxon>Metazoa</taxon>
        <taxon>Ecdysozoa</taxon>
        <taxon>Arthropoda</taxon>
        <taxon>Hexapoda</taxon>
        <taxon>Insecta</taxon>
        <taxon>Pterygota</taxon>
        <taxon>Neoptera</taxon>
        <taxon>Endopterygota</taxon>
        <taxon>Hymenoptera</taxon>
        <taxon>Apocrita</taxon>
        <taxon>Proctotrupomorpha</taxon>
        <taxon>Chalcidoidea</taxon>
        <taxon>Trichogrammatidae</taxon>
        <taxon>Trichogramma</taxon>
    </lineage>
</organism>
<dbReference type="InterPro" id="IPR015943">
    <property type="entry name" value="WD40/YVTN_repeat-like_dom_sf"/>
</dbReference>
<evidence type="ECO:0000256" key="9">
    <source>
        <dbReference type="ARBA" id="ARBA00023273"/>
    </source>
</evidence>
<dbReference type="GO" id="GO:0031514">
    <property type="term" value="C:motile cilium"/>
    <property type="evidence" value="ECO:0007669"/>
    <property type="project" value="UniProtKB-SubCell"/>
</dbReference>
<keyword evidence="6" id="KW-0282">Flagellum</keyword>
<keyword evidence="13" id="KW-1185">Reference proteome</keyword>
<evidence type="ECO:0000256" key="5">
    <source>
        <dbReference type="ARBA" id="ARBA00022737"/>
    </source>
</evidence>
<dbReference type="PANTHER" id="PTHR12442">
    <property type="entry name" value="DYNEIN INTERMEDIATE CHAIN"/>
    <property type="match status" value="1"/>
</dbReference>
<evidence type="ECO:0000256" key="10">
    <source>
        <dbReference type="ARBA" id="ARBA00024190"/>
    </source>
</evidence>
<feature type="region of interest" description="Disordered" evidence="11">
    <location>
        <begin position="229"/>
        <end position="284"/>
    </location>
</feature>
<reference evidence="12 13" key="1">
    <citation type="submission" date="2020-02" db="EMBL/GenBank/DDBJ databases">
        <authorList>
            <person name="Ferguson B K."/>
        </authorList>
    </citation>
    <scope>NUCLEOTIDE SEQUENCE [LARGE SCALE GENOMIC DNA]</scope>
</reference>
<feature type="compositionally biased region" description="Basic residues" evidence="11">
    <location>
        <begin position="257"/>
        <end position="267"/>
    </location>
</feature>
<dbReference type="GO" id="GO:0005858">
    <property type="term" value="C:axonemal dynein complex"/>
    <property type="evidence" value="ECO:0007669"/>
    <property type="project" value="TreeGrafter"/>
</dbReference>
<evidence type="ECO:0008006" key="14">
    <source>
        <dbReference type="Google" id="ProtNLM"/>
    </source>
</evidence>
<keyword evidence="3" id="KW-0963">Cytoplasm</keyword>
<evidence type="ECO:0000313" key="13">
    <source>
        <dbReference type="Proteomes" id="UP000479190"/>
    </source>
</evidence>
<accession>A0A6H5IDQ7</accession>
<dbReference type="InterPro" id="IPR036322">
    <property type="entry name" value="WD40_repeat_dom_sf"/>
</dbReference>
<dbReference type="EMBL" id="CADCXV010000715">
    <property type="protein sequence ID" value="CAB0033580.1"/>
    <property type="molecule type" value="Genomic_DNA"/>
</dbReference>
<dbReference type="GO" id="GO:0045504">
    <property type="term" value="F:dynein heavy chain binding"/>
    <property type="evidence" value="ECO:0007669"/>
    <property type="project" value="TreeGrafter"/>
</dbReference>
<evidence type="ECO:0000256" key="11">
    <source>
        <dbReference type="SAM" id="MobiDB-lite"/>
    </source>
</evidence>
<dbReference type="InterPro" id="IPR050687">
    <property type="entry name" value="Dynein_IC"/>
</dbReference>
<dbReference type="GO" id="GO:0120293">
    <property type="term" value="C:dynein axonemal particle"/>
    <property type="evidence" value="ECO:0007669"/>
    <property type="project" value="UniProtKB-SubCell"/>
</dbReference>
<comment type="subcellular location">
    <subcellularLocation>
        <location evidence="1">Cell projection</location>
        <location evidence="1">Cilium</location>
        <location evidence="1">Flagellum</location>
    </subcellularLocation>
    <subcellularLocation>
        <location evidence="2">Cytoplasm</location>
        <location evidence="2">Cytoskeleton</location>
        <location evidence="2">Cilium axoneme</location>
    </subcellularLocation>
    <subcellularLocation>
        <location evidence="10">Dynein axonemal particle</location>
    </subcellularLocation>
</comment>
<evidence type="ECO:0000256" key="2">
    <source>
        <dbReference type="ARBA" id="ARBA00004430"/>
    </source>
</evidence>
<evidence type="ECO:0000256" key="4">
    <source>
        <dbReference type="ARBA" id="ARBA00022574"/>
    </source>
</evidence>
<dbReference type="AlphaFoldDB" id="A0A6H5IDQ7"/>
<gene>
    <name evidence="12" type="ORF">TBRA_LOCUS5478</name>
</gene>
<dbReference type="SUPFAM" id="SSF50978">
    <property type="entry name" value="WD40 repeat-like"/>
    <property type="match status" value="1"/>
</dbReference>
<dbReference type="Gene3D" id="2.130.10.10">
    <property type="entry name" value="YVTN repeat-like/Quinoprotein amine dehydrogenase"/>
    <property type="match status" value="1"/>
</dbReference>
<evidence type="ECO:0000256" key="1">
    <source>
        <dbReference type="ARBA" id="ARBA00004230"/>
    </source>
</evidence>
<evidence type="ECO:0000256" key="7">
    <source>
        <dbReference type="ARBA" id="ARBA00023069"/>
    </source>
</evidence>
<keyword evidence="7" id="KW-0969">Cilium</keyword>
<keyword evidence="9" id="KW-0966">Cell projection</keyword>
<dbReference type="PANTHER" id="PTHR12442:SF12">
    <property type="entry name" value="DYNEIN AXONEMAL INTERMEDIATE CHAIN 4"/>
    <property type="match status" value="1"/>
</dbReference>
<keyword evidence="8" id="KW-0206">Cytoskeleton</keyword>
<keyword evidence="5" id="KW-0677">Repeat</keyword>
<name>A0A6H5IDQ7_9HYME</name>
<dbReference type="OrthoDB" id="10259804at2759"/>
<keyword evidence="4" id="KW-0853">WD repeat</keyword>
<feature type="compositionally biased region" description="Basic and acidic residues" evidence="11">
    <location>
        <begin position="241"/>
        <end position="256"/>
    </location>
</feature>
<proteinExistence type="predicted"/>